<evidence type="ECO:0000313" key="2">
    <source>
        <dbReference type="Proteomes" id="UP000249081"/>
    </source>
</evidence>
<name>A0A2W4XQ48_9CYAN</name>
<reference evidence="1 2" key="2">
    <citation type="submission" date="2018-06" db="EMBL/GenBank/DDBJ databases">
        <title>Metagenomic assembly of (sub)arctic Cyanobacteria and their associated microbiome from non-axenic cultures.</title>
        <authorList>
            <person name="Baurain D."/>
        </authorList>
    </citation>
    <scope>NUCLEOTIDE SEQUENCE [LARGE SCALE GENOMIC DNA]</scope>
    <source>
        <strain evidence="1">ULC041bin1</strain>
    </source>
</reference>
<organism evidence="1 2">
    <name type="scientific">Shackletoniella antarctica</name>
    <dbReference type="NCBI Taxonomy" id="268115"/>
    <lineage>
        <taxon>Bacteria</taxon>
        <taxon>Bacillati</taxon>
        <taxon>Cyanobacteriota</taxon>
        <taxon>Cyanophyceae</taxon>
        <taxon>Oculatellales</taxon>
        <taxon>Oculatellaceae</taxon>
        <taxon>Shackletoniella</taxon>
    </lineage>
</organism>
<dbReference type="EMBL" id="QBMN01000248">
    <property type="protein sequence ID" value="PZO33548.1"/>
    <property type="molecule type" value="Genomic_DNA"/>
</dbReference>
<dbReference type="SUPFAM" id="SSF48452">
    <property type="entry name" value="TPR-like"/>
    <property type="match status" value="1"/>
</dbReference>
<evidence type="ECO:0008006" key="3">
    <source>
        <dbReference type="Google" id="ProtNLM"/>
    </source>
</evidence>
<proteinExistence type="predicted"/>
<comment type="caution">
    <text evidence="1">The sequence shown here is derived from an EMBL/GenBank/DDBJ whole genome shotgun (WGS) entry which is preliminary data.</text>
</comment>
<dbReference type="AlphaFoldDB" id="A0A2W4XQ48"/>
<dbReference type="InterPro" id="IPR011990">
    <property type="entry name" value="TPR-like_helical_dom_sf"/>
</dbReference>
<evidence type="ECO:0000313" key="1">
    <source>
        <dbReference type="EMBL" id="PZO33548.1"/>
    </source>
</evidence>
<dbReference type="Proteomes" id="UP000249081">
    <property type="component" value="Unassembled WGS sequence"/>
</dbReference>
<accession>A0A2W4XQ48</accession>
<feature type="non-terminal residue" evidence="1">
    <location>
        <position position="136"/>
    </location>
</feature>
<gene>
    <name evidence="1" type="ORF">DCF17_21790</name>
</gene>
<reference evidence="2" key="1">
    <citation type="submission" date="2018-04" db="EMBL/GenBank/DDBJ databases">
        <authorList>
            <person name="Cornet L."/>
        </authorList>
    </citation>
    <scope>NUCLEOTIDE SEQUENCE [LARGE SCALE GENOMIC DNA]</scope>
</reference>
<protein>
    <recommendedName>
        <fullName evidence="3">Tetratricopeptide repeat protein</fullName>
    </recommendedName>
</protein>
<sequence length="136" mass="15184">MRLDEIHAELALPGDRDRLEGMAATYVVLGAVEAAAEIHRALADAALLAGDNADQRQQLETLAELRADWFNFPEAAQVYGELVALVEGNRLRDDEIRYLGRQADNLEQAQEFEGAIALQQRLLTLYQADPARWPQI</sequence>